<dbReference type="Proteomes" id="UP000593565">
    <property type="component" value="Unassembled WGS sequence"/>
</dbReference>
<dbReference type="PANTHER" id="PTHR10404">
    <property type="entry name" value="N-ACETYLATED-ALPHA-LINKED ACIDIC DIPEPTIDASE"/>
    <property type="match status" value="1"/>
</dbReference>
<dbReference type="Gene3D" id="3.50.30.30">
    <property type="match status" value="1"/>
</dbReference>
<comment type="caution">
    <text evidence="2">The sequence shown here is derived from an EMBL/GenBank/DDBJ whole genome shotgun (WGS) entry which is preliminary data.</text>
</comment>
<name>A0A7J6AYI8_AMEME</name>
<evidence type="ECO:0000313" key="3">
    <source>
        <dbReference type="Proteomes" id="UP000593565"/>
    </source>
</evidence>
<dbReference type="PANTHER" id="PTHR10404:SF36">
    <property type="entry name" value="GLUTAMATE CARBOXYPEPTIDASE 2"/>
    <property type="match status" value="1"/>
</dbReference>
<dbReference type="EMBL" id="JAAGNN010000007">
    <property type="protein sequence ID" value="KAF4086628.1"/>
    <property type="molecule type" value="Genomic_DNA"/>
</dbReference>
<sequence length="84" mass="9405">MTNMGGASLPPDWKGALNVSYHIGPGFISDFALNKVRLNVHSYNQVTRIYNVIGQIRGAQEPDKDQKKCLIKILRNHKVSTPRS</sequence>
<protein>
    <submittedName>
        <fullName evidence="2">Uncharacterized protein</fullName>
    </submittedName>
</protein>
<dbReference type="InterPro" id="IPR039373">
    <property type="entry name" value="Peptidase_M28B"/>
</dbReference>
<keyword evidence="3" id="KW-1185">Reference proteome</keyword>
<reference evidence="2 3" key="1">
    <citation type="submission" date="2020-02" db="EMBL/GenBank/DDBJ databases">
        <title>A chromosome-scale genome assembly of the black bullhead catfish (Ameiurus melas).</title>
        <authorList>
            <person name="Wen M."/>
            <person name="Zham M."/>
            <person name="Cabau C."/>
            <person name="Klopp C."/>
            <person name="Donnadieu C."/>
            <person name="Roques C."/>
            <person name="Bouchez O."/>
            <person name="Lampietro C."/>
            <person name="Jouanno E."/>
            <person name="Herpin A."/>
            <person name="Louis A."/>
            <person name="Berthelot C."/>
            <person name="Parey E."/>
            <person name="Roest-Crollius H."/>
            <person name="Braasch I."/>
            <person name="Postlethwait J."/>
            <person name="Robinson-Rechavi M."/>
            <person name="Echchiki A."/>
            <person name="Begum T."/>
            <person name="Montfort J."/>
            <person name="Schartl M."/>
            <person name="Bobe J."/>
            <person name="Guiguen Y."/>
        </authorList>
    </citation>
    <scope>NUCLEOTIDE SEQUENCE [LARGE SCALE GENOMIC DNA]</scope>
    <source>
        <strain evidence="2">M_S1</strain>
        <tissue evidence="2">Blood</tissue>
    </source>
</reference>
<evidence type="ECO:0000256" key="1">
    <source>
        <dbReference type="ARBA" id="ARBA00023180"/>
    </source>
</evidence>
<dbReference type="AlphaFoldDB" id="A0A7J6AYI8"/>
<dbReference type="InterPro" id="IPR046450">
    <property type="entry name" value="PA_dom_sf"/>
</dbReference>
<gene>
    <name evidence="2" type="ORF">AMELA_G00085760</name>
</gene>
<dbReference type="GO" id="GO:0004180">
    <property type="term" value="F:carboxypeptidase activity"/>
    <property type="evidence" value="ECO:0007669"/>
    <property type="project" value="TreeGrafter"/>
</dbReference>
<organism evidence="2 3">
    <name type="scientific">Ameiurus melas</name>
    <name type="common">Black bullhead</name>
    <name type="synonym">Silurus melas</name>
    <dbReference type="NCBI Taxonomy" id="219545"/>
    <lineage>
        <taxon>Eukaryota</taxon>
        <taxon>Metazoa</taxon>
        <taxon>Chordata</taxon>
        <taxon>Craniata</taxon>
        <taxon>Vertebrata</taxon>
        <taxon>Euteleostomi</taxon>
        <taxon>Actinopterygii</taxon>
        <taxon>Neopterygii</taxon>
        <taxon>Teleostei</taxon>
        <taxon>Ostariophysi</taxon>
        <taxon>Siluriformes</taxon>
        <taxon>Ictaluridae</taxon>
        <taxon>Ameiurus</taxon>
    </lineage>
</organism>
<proteinExistence type="predicted"/>
<dbReference type="SUPFAM" id="SSF52025">
    <property type="entry name" value="PA domain"/>
    <property type="match status" value="1"/>
</dbReference>
<evidence type="ECO:0000313" key="2">
    <source>
        <dbReference type="EMBL" id="KAF4086628.1"/>
    </source>
</evidence>
<accession>A0A7J6AYI8</accession>
<keyword evidence="1" id="KW-0325">Glycoprotein</keyword>